<sequence>MIAIAIFWALYAIAAFAPMRYCVWFFFVSVSFSAFAVLPTSMTASLTILPTSMLVPLIVAKALLSVKRSALLWDALFNLNQIGMLTVFLLVALAVTALAPSLFAGVPIVSMNQLAIRPLAYESAHLSQSVYLLASFLLVVAIHCILLTDSGRRYVAEGLLIGGAVAVFSGVADMALANTPLLEMLRTADYAFLSDSAAAGTRRVVGFGSEASVFGGLTLGFLGLIYFVRPAALLPAWAEPVQAGIIAALFCFVCLSTSSSAIVGLLIGLAIATVDYFGRLASPGFAKRRGGLLFEGWIAAGAVILVVLLLAAIAPLRDAVFAIFEQMVLKKTQSDSFEERSGWSAASLEGLAHSYGFGVGLGGTRASSWAVSVVASTGVVGGLLLFLFIAGRMLAVFPADGSPEWLMARGAKRAMVTLAAPMLLASTTPDFGPLLAVDFALLTALPLILWNRRAAIAPSPRGSRAAQRPLPSGS</sequence>
<feature type="transmembrane region" description="Helical" evidence="1">
    <location>
        <begin position="211"/>
        <end position="229"/>
    </location>
</feature>
<dbReference type="AlphaFoldDB" id="A0A2U0SHP8"/>
<feature type="transmembrane region" description="Helical" evidence="1">
    <location>
        <begin position="292"/>
        <end position="314"/>
    </location>
</feature>
<gene>
    <name evidence="2" type="ORF">DD559_17295</name>
</gene>
<feature type="transmembrane region" description="Helical" evidence="1">
    <location>
        <begin position="434"/>
        <end position="451"/>
    </location>
</feature>
<evidence type="ECO:0000313" key="3">
    <source>
        <dbReference type="Proteomes" id="UP000245890"/>
    </source>
</evidence>
<feature type="transmembrane region" description="Helical" evidence="1">
    <location>
        <begin position="130"/>
        <end position="148"/>
    </location>
</feature>
<dbReference type="Proteomes" id="UP000245890">
    <property type="component" value="Unassembled WGS sequence"/>
</dbReference>
<accession>A0A2U0SHP8</accession>
<proteinExistence type="predicted"/>
<keyword evidence="1" id="KW-0812">Transmembrane</keyword>
<comment type="caution">
    <text evidence="2">The sequence shown here is derived from an EMBL/GenBank/DDBJ whole genome shotgun (WGS) entry which is preliminary data.</text>
</comment>
<organism evidence="2 3">
    <name type="scientific">Sphingomonas pokkalii</name>
    <dbReference type="NCBI Taxonomy" id="2175090"/>
    <lineage>
        <taxon>Bacteria</taxon>
        <taxon>Pseudomonadati</taxon>
        <taxon>Pseudomonadota</taxon>
        <taxon>Alphaproteobacteria</taxon>
        <taxon>Sphingomonadales</taxon>
        <taxon>Sphingomonadaceae</taxon>
        <taxon>Sphingomonas</taxon>
    </lineage>
</organism>
<protein>
    <submittedName>
        <fullName evidence="2">Uncharacterized protein</fullName>
    </submittedName>
</protein>
<feature type="transmembrane region" description="Helical" evidence="1">
    <location>
        <begin position="241"/>
        <end position="271"/>
    </location>
</feature>
<name>A0A2U0SHP8_9SPHN</name>
<dbReference type="EMBL" id="QENQ01000001">
    <property type="protein sequence ID" value="PVX30865.1"/>
    <property type="molecule type" value="Genomic_DNA"/>
</dbReference>
<feature type="transmembrane region" description="Helical" evidence="1">
    <location>
        <begin position="47"/>
        <end position="64"/>
    </location>
</feature>
<feature type="transmembrane region" description="Helical" evidence="1">
    <location>
        <begin position="369"/>
        <end position="389"/>
    </location>
</feature>
<keyword evidence="1" id="KW-0472">Membrane</keyword>
<keyword evidence="1" id="KW-1133">Transmembrane helix</keyword>
<reference evidence="2 3" key="1">
    <citation type="submission" date="2018-05" db="EMBL/GenBank/DDBJ databases">
        <title>Description of Sphingomonas pokkalii sp nov, isolated from the rhizosphere of saline tolerant pokkali rice and its draft genome analysis.</title>
        <authorList>
            <person name="Menon R."/>
            <person name="Kumari S."/>
            <person name="Rameshkumar N."/>
        </authorList>
    </citation>
    <scope>NUCLEOTIDE SEQUENCE [LARGE SCALE GENOMIC DNA]</scope>
    <source>
        <strain evidence="2 3">L3B27</strain>
    </source>
</reference>
<feature type="transmembrane region" description="Helical" evidence="1">
    <location>
        <begin position="154"/>
        <end position="176"/>
    </location>
</feature>
<dbReference type="RefSeq" id="WP_116470264.1">
    <property type="nucleotide sequence ID" value="NZ_QENQ01000001.1"/>
</dbReference>
<keyword evidence="3" id="KW-1185">Reference proteome</keyword>
<feature type="transmembrane region" description="Helical" evidence="1">
    <location>
        <begin position="84"/>
        <end position="109"/>
    </location>
</feature>
<dbReference type="OrthoDB" id="7010242at2"/>
<evidence type="ECO:0000256" key="1">
    <source>
        <dbReference type="SAM" id="Phobius"/>
    </source>
</evidence>
<evidence type="ECO:0000313" key="2">
    <source>
        <dbReference type="EMBL" id="PVX30865.1"/>
    </source>
</evidence>